<dbReference type="eggNOG" id="COG2814">
    <property type="taxonomic scope" value="Bacteria"/>
</dbReference>
<name>F6DRZ7_DESRL</name>
<evidence type="ECO:0000256" key="7">
    <source>
        <dbReference type="SAM" id="Phobius"/>
    </source>
</evidence>
<organism evidence="9 10">
    <name type="scientific">Desulforamulus ruminis (strain ATCC 23193 / DSM 2154 / NCIMB 8452 / DL)</name>
    <name type="common">Desulfotomaculum ruminis</name>
    <dbReference type="NCBI Taxonomy" id="696281"/>
    <lineage>
        <taxon>Bacteria</taxon>
        <taxon>Bacillati</taxon>
        <taxon>Bacillota</taxon>
        <taxon>Clostridia</taxon>
        <taxon>Eubacteriales</taxon>
        <taxon>Peptococcaceae</taxon>
        <taxon>Desulforamulus</taxon>
    </lineage>
</organism>
<dbReference type="PROSITE" id="PS50850">
    <property type="entry name" value="MFS"/>
    <property type="match status" value="1"/>
</dbReference>
<evidence type="ECO:0000256" key="3">
    <source>
        <dbReference type="ARBA" id="ARBA00022475"/>
    </source>
</evidence>
<feature type="transmembrane region" description="Helical" evidence="7">
    <location>
        <begin position="54"/>
        <end position="75"/>
    </location>
</feature>
<gene>
    <name evidence="9" type="ordered locus">Desru_2807</name>
</gene>
<feature type="transmembrane region" description="Helical" evidence="7">
    <location>
        <begin position="182"/>
        <end position="202"/>
    </location>
</feature>
<accession>F6DRZ7</accession>
<dbReference type="InterPro" id="IPR036259">
    <property type="entry name" value="MFS_trans_sf"/>
</dbReference>
<keyword evidence="10" id="KW-1185">Reference proteome</keyword>
<dbReference type="PANTHER" id="PTHR23513">
    <property type="entry name" value="INTEGRAL MEMBRANE EFFLUX PROTEIN-RELATED"/>
    <property type="match status" value="1"/>
</dbReference>
<sequence>MTDFIQGMIRAPFWAALRHRNFRLFYCGQMISLIGFWMQNMALSWVVLELTNSAFLLGLVTFVQFVPNLAFSLFAGVIADRVPRRPLIIITQMMFMLLAVILTALSFTGLLQYWHIVLLSALMGLFQALDIPARQSFLVQMVGREDLTNAIALNSTMFNTARVVGPALGGIVLAYLSATTCFLLNAVSFLFVILGLLAMKGVPGSPAAERKDMLGQIKDGLVYIWSTPEVRIPMALLASLSISALNFGVLIPVFAKNVLHQGPDGFGLLVSSLGLGSLAGALCLIVFGRRKHQVKFLWGGAAGIIVFQLLLGQMQLYWPSALLLVGSGWSMVSLSASVNSLIQMQVPDCLRGRVMGVYSLSFIGLSSLGGMFAGAVARWFGPSAAFTCGGLLALLATMVLAKGWRSRKAKAI</sequence>
<protein>
    <submittedName>
        <fullName evidence="9">Major facilitator superfamily MFS_1</fullName>
    </submittedName>
</protein>
<dbReference type="Proteomes" id="UP000009234">
    <property type="component" value="Chromosome"/>
</dbReference>
<dbReference type="EMBL" id="CP002780">
    <property type="protein sequence ID" value="AEG61021.1"/>
    <property type="molecule type" value="Genomic_DNA"/>
</dbReference>
<dbReference type="Gene3D" id="1.20.1250.20">
    <property type="entry name" value="MFS general substrate transporter like domains"/>
    <property type="match status" value="1"/>
</dbReference>
<feature type="transmembrane region" description="Helical" evidence="7">
    <location>
        <begin position="87"/>
        <end position="107"/>
    </location>
</feature>
<dbReference type="CDD" id="cd06173">
    <property type="entry name" value="MFS_MefA_like"/>
    <property type="match status" value="1"/>
</dbReference>
<keyword evidence="3" id="KW-1003">Cell membrane</keyword>
<evidence type="ECO:0000256" key="6">
    <source>
        <dbReference type="ARBA" id="ARBA00023136"/>
    </source>
</evidence>
<dbReference type="Pfam" id="PF05977">
    <property type="entry name" value="MFS_3"/>
    <property type="match status" value="1"/>
</dbReference>
<dbReference type="InterPro" id="IPR020846">
    <property type="entry name" value="MFS_dom"/>
</dbReference>
<evidence type="ECO:0000256" key="1">
    <source>
        <dbReference type="ARBA" id="ARBA00004651"/>
    </source>
</evidence>
<feature type="transmembrane region" description="Helical" evidence="7">
    <location>
        <begin position="294"/>
        <end position="311"/>
    </location>
</feature>
<evidence type="ECO:0000256" key="5">
    <source>
        <dbReference type="ARBA" id="ARBA00022989"/>
    </source>
</evidence>
<evidence type="ECO:0000313" key="10">
    <source>
        <dbReference type="Proteomes" id="UP000009234"/>
    </source>
</evidence>
<reference evidence="9 10" key="2">
    <citation type="journal article" date="2012" name="Stand. Genomic Sci.">
        <title>Complete genome sequence of the sulfate-reducing firmicute Desulfotomaculum ruminis type strain (DL(T)).</title>
        <authorList>
            <person name="Spring S."/>
            <person name="Visser M."/>
            <person name="Lu M."/>
            <person name="Copeland A."/>
            <person name="Lapidus A."/>
            <person name="Lucas S."/>
            <person name="Cheng J.F."/>
            <person name="Han C."/>
            <person name="Tapia R."/>
            <person name="Goodwin L.A."/>
            <person name="Pitluck S."/>
            <person name="Ivanova N."/>
            <person name="Land M."/>
            <person name="Hauser L."/>
            <person name="Larimer F."/>
            <person name="Rohde M."/>
            <person name="Goker M."/>
            <person name="Detter J.C."/>
            <person name="Kyrpides N.C."/>
            <person name="Woyke T."/>
            <person name="Schaap P.J."/>
            <person name="Plugge C.M."/>
            <person name="Muyzer G."/>
            <person name="Kuever J."/>
            <person name="Pereira I.A."/>
            <person name="Parshina S.N."/>
            <person name="Bernier-Latmani R."/>
            <person name="Stams A.J."/>
            <person name="Klenk H.P."/>
        </authorList>
    </citation>
    <scope>NUCLEOTIDE SEQUENCE [LARGE SCALE GENOMIC DNA]</scope>
    <source>
        <strain evidence="10">ATCC 23193 / DSM 2154 / NCIB 8452 / DL</strain>
    </source>
</reference>
<reference evidence="10" key="1">
    <citation type="submission" date="2011-05" db="EMBL/GenBank/DDBJ databases">
        <title>Complete sequence of Desulfotomaculum ruminis DSM 2154.</title>
        <authorList>
            <person name="Lucas S."/>
            <person name="Copeland A."/>
            <person name="Lapidus A."/>
            <person name="Cheng J.-F."/>
            <person name="Goodwin L."/>
            <person name="Pitluck S."/>
            <person name="Lu M."/>
            <person name="Detter J.C."/>
            <person name="Han C."/>
            <person name="Tapia R."/>
            <person name="Land M."/>
            <person name="Hauser L."/>
            <person name="Kyrpides N."/>
            <person name="Ivanova N."/>
            <person name="Mikhailova N."/>
            <person name="Pagani I."/>
            <person name="Stams A.J.M."/>
            <person name="Plugge C.M."/>
            <person name="Muyzer G."/>
            <person name="Kuever J."/>
            <person name="Parshina S.N."/>
            <person name="Ivanova A.E."/>
            <person name="Nazina T.N."/>
            <person name="Brambilla E."/>
            <person name="Spring S."/>
            <person name="Klenk H.-P."/>
            <person name="Woyke T."/>
        </authorList>
    </citation>
    <scope>NUCLEOTIDE SEQUENCE [LARGE SCALE GENOMIC DNA]</scope>
    <source>
        <strain evidence="10">ATCC 23193 / DSM 2154 / NCIB 8452 / DL</strain>
    </source>
</reference>
<dbReference type="KEGG" id="dru:Desru_2807"/>
<dbReference type="HOGENOM" id="CLU_034180_11_2_9"/>
<dbReference type="InterPro" id="IPR010290">
    <property type="entry name" value="TM_effector"/>
</dbReference>
<feature type="transmembrane region" description="Helical" evidence="7">
    <location>
        <begin position="266"/>
        <end position="287"/>
    </location>
</feature>
<feature type="transmembrane region" description="Helical" evidence="7">
    <location>
        <begin position="379"/>
        <end position="401"/>
    </location>
</feature>
<dbReference type="STRING" id="696281.Desru_2807"/>
<dbReference type="GO" id="GO:0022857">
    <property type="term" value="F:transmembrane transporter activity"/>
    <property type="evidence" value="ECO:0007669"/>
    <property type="project" value="InterPro"/>
</dbReference>
<feature type="domain" description="Major facilitator superfamily (MFS) profile" evidence="8">
    <location>
        <begin position="1"/>
        <end position="408"/>
    </location>
</feature>
<keyword evidence="6 7" id="KW-0472">Membrane</keyword>
<feature type="transmembrane region" description="Helical" evidence="7">
    <location>
        <begin position="234"/>
        <end position="254"/>
    </location>
</feature>
<keyword evidence="5 7" id="KW-1133">Transmembrane helix</keyword>
<dbReference type="PANTHER" id="PTHR23513:SF11">
    <property type="entry name" value="STAPHYLOFERRIN A TRANSPORTER"/>
    <property type="match status" value="1"/>
</dbReference>
<dbReference type="GO" id="GO:0005886">
    <property type="term" value="C:plasma membrane"/>
    <property type="evidence" value="ECO:0007669"/>
    <property type="project" value="UniProtKB-SubCell"/>
</dbReference>
<evidence type="ECO:0000313" key="9">
    <source>
        <dbReference type="EMBL" id="AEG61021.1"/>
    </source>
</evidence>
<feature type="transmembrane region" description="Helical" evidence="7">
    <location>
        <begin position="24"/>
        <end position="48"/>
    </location>
</feature>
<keyword evidence="4 7" id="KW-0812">Transmembrane</keyword>
<dbReference type="RefSeq" id="WP_013842773.1">
    <property type="nucleotide sequence ID" value="NC_015589.1"/>
</dbReference>
<evidence type="ECO:0000259" key="8">
    <source>
        <dbReference type="PROSITE" id="PS50850"/>
    </source>
</evidence>
<feature type="transmembrane region" description="Helical" evidence="7">
    <location>
        <begin position="317"/>
        <end position="342"/>
    </location>
</feature>
<keyword evidence="2" id="KW-0813">Transport</keyword>
<feature type="transmembrane region" description="Helical" evidence="7">
    <location>
        <begin position="354"/>
        <end position="373"/>
    </location>
</feature>
<dbReference type="AlphaFoldDB" id="F6DRZ7"/>
<dbReference type="SUPFAM" id="SSF103473">
    <property type="entry name" value="MFS general substrate transporter"/>
    <property type="match status" value="1"/>
</dbReference>
<proteinExistence type="predicted"/>
<evidence type="ECO:0000256" key="2">
    <source>
        <dbReference type="ARBA" id="ARBA00022448"/>
    </source>
</evidence>
<evidence type="ECO:0000256" key="4">
    <source>
        <dbReference type="ARBA" id="ARBA00022692"/>
    </source>
</evidence>
<comment type="subcellular location">
    <subcellularLocation>
        <location evidence="1">Cell membrane</location>
        <topology evidence="1">Multi-pass membrane protein</topology>
    </subcellularLocation>
</comment>